<dbReference type="InterPro" id="IPR008492">
    <property type="entry name" value="Rv2714-like"/>
</dbReference>
<dbReference type="OrthoDB" id="150941at2"/>
<protein>
    <submittedName>
        <fullName evidence="1">AC2 (Proteasome assembly chaperone) family</fullName>
    </submittedName>
</protein>
<dbReference type="GO" id="GO:0000502">
    <property type="term" value="C:proteasome complex"/>
    <property type="evidence" value="ECO:0007669"/>
    <property type="project" value="UniProtKB-KW"/>
</dbReference>
<dbReference type="Gene3D" id="3.40.50.10900">
    <property type="entry name" value="PAC-like subunit"/>
    <property type="match status" value="1"/>
</dbReference>
<dbReference type="PIRSF" id="PIRSF028754">
    <property type="entry name" value="UCP028754"/>
    <property type="match status" value="1"/>
</dbReference>
<accession>A0A1R4IQG1</accession>
<dbReference type="Pfam" id="PF09754">
    <property type="entry name" value="PAC2"/>
    <property type="match status" value="1"/>
</dbReference>
<dbReference type="Proteomes" id="UP000188342">
    <property type="component" value="Unassembled WGS sequence"/>
</dbReference>
<gene>
    <name evidence="1" type="ORF">FM114_03155</name>
</gene>
<dbReference type="AlphaFoldDB" id="A0A1R4IQG1"/>
<proteinExistence type="predicted"/>
<dbReference type="SUPFAM" id="SSF159659">
    <property type="entry name" value="Cgl1923-like"/>
    <property type="match status" value="1"/>
</dbReference>
<dbReference type="InterPro" id="IPR019151">
    <property type="entry name" value="Proteasome_assmbl_chaperone_2"/>
</dbReference>
<reference evidence="1 2" key="1">
    <citation type="submission" date="2017-02" db="EMBL/GenBank/DDBJ databases">
        <authorList>
            <person name="Peterson S.W."/>
        </authorList>
    </citation>
    <scope>NUCLEOTIDE SEQUENCE [LARGE SCALE GENOMIC DNA]</scope>
    <source>
        <strain evidence="1 2">LSP_Lj1</strain>
    </source>
</reference>
<evidence type="ECO:0000313" key="1">
    <source>
        <dbReference type="EMBL" id="SJN22131.1"/>
    </source>
</evidence>
<dbReference type="InterPro" id="IPR038389">
    <property type="entry name" value="PSMG2_sf"/>
</dbReference>
<dbReference type="EMBL" id="FUKQ01000011">
    <property type="protein sequence ID" value="SJN22131.1"/>
    <property type="molecule type" value="Genomic_DNA"/>
</dbReference>
<evidence type="ECO:0000313" key="2">
    <source>
        <dbReference type="Proteomes" id="UP000188342"/>
    </source>
</evidence>
<organism evidence="1 2">
    <name type="scientific">Luteococcus japonicus LSP_Lj1</name>
    <dbReference type="NCBI Taxonomy" id="1255658"/>
    <lineage>
        <taxon>Bacteria</taxon>
        <taxon>Bacillati</taxon>
        <taxon>Actinomycetota</taxon>
        <taxon>Actinomycetes</taxon>
        <taxon>Propionibacteriales</taxon>
        <taxon>Propionibacteriaceae</taxon>
        <taxon>Luteococcus</taxon>
    </lineage>
</organism>
<keyword evidence="2" id="KW-1185">Reference proteome</keyword>
<keyword evidence="1" id="KW-0647">Proteasome</keyword>
<sequence length="278" mass="30472">MDGSLTNLRNPVVIMAFEGWNDASDAATSAIDHIGLSYDTDVVFEIDGEEYYDFQMNRPRVSITESTERDIEWPAVQIAVAHLPERDVVLVSGPEPNLKWRSFTSALVSAIRTVDPAMVVVLGAMLTDSPHSRPLPVTGTANDVRLATTLGLEPSNYEGPTGIVGILADGLRRAGMPVVSLWAQVPHYVSDSPNPKATLALLVRIEDLLDTPLVLGELPELAQAWERGVDELASEDPDVAEYIRRLEAVQDEEDLPAATGDSIAAEFQRYLRRRNEGR</sequence>
<name>A0A1R4IQG1_9ACTN</name>
<dbReference type="RefSeq" id="WP_094763744.1">
    <property type="nucleotide sequence ID" value="NZ_FUKQ01000011.1"/>
</dbReference>
<dbReference type="STRING" id="1255658.FM114_03155"/>